<feature type="domain" description="Core-binding (CB)" evidence="7">
    <location>
        <begin position="115"/>
        <end position="196"/>
    </location>
</feature>
<evidence type="ECO:0000256" key="3">
    <source>
        <dbReference type="ARBA" id="ARBA00023125"/>
    </source>
</evidence>
<gene>
    <name evidence="8" type="ORF">HKB21_23530</name>
</gene>
<organism evidence="8 9">
    <name type="scientific">Vibrio parahaemolyticus</name>
    <dbReference type="NCBI Taxonomy" id="670"/>
    <lineage>
        <taxon>Bacteria</taxon>
        <taxon>Pseudomonadati</taxon>
        <taxon>Pseudomonadota</taxon>
        <taxon>Gammaproteobacteria</taxon>
        <taxon>Vibrionales</taxon>
        <taxon>Vibrionaceae</taxon>
        <taxon>Vibrio</taxon>
    </lineage>
</organism>
<dbReference type="PROSITE" id="PS51900">
    <property type="entry name" value="CB"/>
    <property type="match status" value="1"/>
</dbReference>
<dbReference type="RefSeq" id="WP_269665782.1">
    <property type="nucleotide sequence ID" value="NZ_CP138328.1"/>
</dbReference>
<dbReference type="PANTHER" id="PTHR30629">
    <property type="entry name" value="PROPHAGE INTEGRASE"/>
    <property type="match status" value="1"/>
</dbReference>
<evidence type="ECO:0000256" key="1">
    <source>
        <dbReference type="ARBA" id="ARBA00008857"/>
    </source>
</evidence>
<evidence type="ECO:0000259" key="6">
    <source>
        <dbReference type="PROSITE" id="PS51898"/>
    </source>
</evidence>
<dbReference type="InterPro" id="IPR038488">
    <property type="entry name" value="Integrase_DNA-bd_sf"/>
</dbReference>
<dbReference type="Pfam" id="PF13356">
    <property type="entry name" value="Arm-DNA-bind_3"/>
    <property type="match status" value="1"/>
</dbReference>
<dbReference type="EMBL" id="JABCLD010002028">
    <property type="protein sequence ID" value="NMU28584.1"/>
    <property type="molecule type" value="Genomic_DNA"/>
</dbReference>
<dbReference type="AlphaFoldDB" id="A0A7Y0S8X0"/>
<dbReference type="Gene3D" id="1.10.443.10">
    <property type="entry name" value="Intergrase catalytic core"/>
    <property type="match status" value="1"/>
</dbReference>
<dbReference type="InterPro" id="IPR002104">
    <property type="entry name" value="Integrase_catalytic"/>
</dbReference>
<dbReference type="InterPro" id="IPR050808">
    <property type="entry name" value="Phage_Integrase"/>
</dbReference>
<dbReference type="PANTHER" id="PTHR30629:SF6">
    <property type="entry name" value="PROPHAGE INTEGRASE INTA-RELATED"/>
    <property type="match status" value="1"/>
</dbReference>
<keyword evidence="4" id="KW-0233">DNA recombination</keyword>
<dbReference type="GO" id="GO:0003677">
    <property type="term" value="F:DNA binding"/>
    <property type="evidence" value="ECO:0007669"/>
    <property type="project" value="UniProtKB-UniRule"/>
</dbReference>
<evidence type="ECO:0000313" key="9">
    <source>
        <dbReference type="Proteomes" id="UP000555836"/>
    </source>
</evidence>
<dbReference type="Gene3D" id="1.10.150.130">
    <property type="match status" value="1"/>
</dbReference>
<comment type="similarity">
    <text evidence="1">Belongs to the 'phage' integrase family.</text>
</comment>
<dbReference type="Proteomes" id="UP000555836">
    <property type="component" value="Unassembled WGS sequence"/>
</dbReference>
<feature type="domain" description="Tyr recombinase" evidence="6">
    <location>
        <begin position="219"/>
        <end position="396"/>
    </location>
</feature>
<dbReference type="InterPro" id="IPR044068">
    <property type="entry name" value="CB"/>
</dbReference>
<dbReference type="Pfam" id="PF00589">
    <property type="entry name" value="Phage_integrase"/>
    <property type="match status" value="1"/>
</dbReference>
<evidence type="ECO:0000313" key="8">
    <source>
        <dbReference type="EMBL" id="NMU28584.1"/>
    </source>
</evidence>
<dbReference type="CDD" id="cd00801">
    <property type="entry name" value="INT_P4_C"/>
    <property type="match status" value="1"/>
</dbReference>
<proteinExistence type="inferred from homology"/>
<reference evidence="8 9" key="1">
    <citation type="submission" date="2020-04" db="EMBL/GenBank/DDBJ databases">
        <title>Whole-genome sequencing of Vibrio spp. from China reveals different genetic environments of blaCTX-M-14 among diverse lineages.</title>
        <authorList>
            <person name="Zheng Z."/>
            <person name="Ye L."/>
            <person name="Chen S."/>
        </authorList>
    </citation>
    <scope>NUCLEOTIDE SEQUENCE [LARGE SCALE GENOMIC DNA]</scope>
    <source>
        <strain evidence="8 9">Vb0574</strain>
    </source>
</reference>
<dbReference type="InterPro" id="IPR053876">
    <property type="entry name" value="Phage_int_M"/>
</dbReference>
<evidence type="ECO:0000256" key="2">
    <source>
        <dbReference type="ARBA" id="ARBA00022908"/>
    </source>
</evidence>
<keyword evidence="3 5" id="KW-0238">DNA-binding</keyword>
<comment type="caution">
    <text evidence="8">The sequence shown here is derived from an EMBL/GenBank/DDBJ whole genome shotgun (WGS) entry which is preliminary data.</text>
</comment>
<dbReference type="Pfam" id="PF22022">
    <property type="entry name" value="Phage_int_M"/>
    <property type="match status" value="1"/>
</dbReference>
<name>A0A7Y0S8X0_VIBPH</name>
<dbReference type="FunFam" id="1.10.443.10:FF:000005">
    <property type="entry name" value="Phage integrase"/>
    <property type="match status" value="1"/>
</dbReference>
<protein>
    <submittedName>
        <fullName evidence="8">Tyrosine-type recombinase/integrase</fullName>
    </submittedName>
</protein>
<dbReference type="GO" id="GO:0015074">
    <property type="term" value="P:DNA integration"/>
    <property type="evidence" value="ECO:0007669"/>
    <property type="project" value="UniProtKB-KW"/>
</dbReference>
<keyword evidence="2" id="KW-0229">DNA integration</keyword>
<accession>A0A7Y0S8X0</accession>
<dbReference type="PROSITE" id="PS51898">
    <property type="entry name" value="TYR_RECOMBINASE"/>
    <property type="match status" value="1"/>
</dbReference>
<evidence type="ECO:0000256" key="5">
    <source>
        <dbReference type="PROSITE-ProRule" id="PRU01248"/>
    </source>
</evidence>
<dbReference type="InterPro" id="IPR010998">
    <property type="entry name" value="Integrase_recombinase_N"/>
</dbReference>
<dbReference type="SUPFAM" id="SSF56349">
    <property type="entry name" value="DNA breaking-rejoining enzymes"/>
    <property type="match status" value="1"/>
</dbReference>
<dbReference type="InterPro" id="IPR011010">
    <property type="entry name" value="DNA_brk_join_enz"/>
</dbReference>
<dbReference type="InterPro" id="IPR025166">
    <property type="entry name" value="Integrase_DNA_bind_dom"/>
</dbReference>
<dbReference type="Gene3D" id="3.30.160.390">
    <property type="entry name" value="Integrase, DNA-binding domain"/>
    <property type="match status" value="1"/>
</dbReference>
<dbReference type="NCBIfam" id="NF007246">
    <property type="entry name" value="PRK09692.1"/>
    <property type="match status" value="1"/>
</dbReference>
<dbReference type="GO" id="GO:0006310">
    <property type="term" value="P:DNA recombination"/>
    <property type="evidence" value="ECO:0007669"/>
    <property type="project" value="UniProtKB-KW"/>
</dbReference>
<dbReference type="InterPro" id="IPR013762">
    <property type="entry name" value="Integrase-like_cat_sf"/>
</dbReference>
<evidence type="ECO:0000256" key="4">
    <source>
        <dbReference type="ARBA" id="ARBA00023172"/>
    </source>
</evidence>
<sequence>MYQRLNIDYFGGKRVVPLTNTQVKQAKESDKEYTLSDGDGLQLRVKTNGTKLWILKYTHPITKKRNNISFGSFPDVSLAEARKRRSEAKTLLALNIDPKQHKDEQLLKERAELENTFGKFSDRWLALKKESVKPETADKAYRALEKHILPKLGNVPIQDIKPRTVLSILEPVKAQGTLETVKRLCRIINEVMRLAVASGDIEVNYLADITKLFPAPKRQHMVTIEPERLPELMQAIAGANITLSTRCLLEWQLHTMTRPIESATARWQDIDFENKVWVVPEERMKMKRPHTIPLTEQTLVLLEIMKPISGHREFIFPSNKNPKSHVNSQSANMALKRMGFEGQLVSHGLRALASTTLNEQGFNPDVIEAALAHVDKNEVRKAYNRAEYLEQRRKLMCWWSDHITASAEGNVSLSRRKGLKLAG</sequence>
<evidence type="ECO:0000259" key="7">
    <source>
        <dbReference type="PROSITE" id="PS51900"/>
    </source>
</evidence>